<dbReference type="InterPro" id="IPR056119">
    <property type="entry name" value="DUF7702"/>
</dbReference>
<feature type="transmembrane region" description="Helical" evidence="1">
    <location>
        <begin position="40"/>
        <end position="61"/>
    </location>
</feature>
<evidence type="ECO:0000313" key="3">
    <source>
        <dbReference type="EMBL" id="CZR65406.1"/>
    </source>
</evidence>
<evidence type="ECO:0000256" key="1">
    <source>
        <dbReference type="SAM" id="Phobius"/>
    </source>
</evidence>
<gene>
    <name evidence="3" type="ORF">PAC_15306</name>
</gene>
<dbReference type="OrthoDB" id="2560628at2759"/>
<reference evidence="3 4" key="1">
    <citation type="submission" date="2016-03" db="EMBL/GenBank/DDBJ databases">
        <authorList>
            <person name="Ploux O."/>
        </authorList>
    </citation>
    <scope>NUCLEOTIDE SEQUENCE [LARGE SCALE GENOMIC DNA]</scope>
    <source>
        <strain evidence="3 4">UAMH 11012</strain>
    </source>
</reference>
<feature type="transmembrane region" description="Helical" evidence="1">
    <location>
        <begin position="6"/>
        <end position="28"/>
    </location>
</feature>
<feature type="transmembrane region" description="Helical" evidence="1">
    <location>
        <begin position="116"/>
        <end position="136"/>
    </location>
</feature>
<sequence>MPSNHESVGIAQTIFYVPAIPITLYILVKNWPVGPRISRLSWLTLAILSLMRFTGGILVVVRESQPNNVALAIATVVILNVGLVPLIMSTLGMVGFVNGLSASTEKHALIQKTMMVFRLLFITALTLLIAGGAISLDGHSTGDHLVQAAYIIFVVMVGIIIGNILHLQFRKSKLAPGSIMYLRGATFVIPFLILRIVYGVLSAFLTPYTWSPLIGSPVAFALMALLPEYLTIATYAYLGLHRFREHAAGAGVEVGDDVDQTHTQEQVIDVNRGKGVENPDCEG</sequence>
<feature type="transmembrane region" description="Helical" evidence="1">
    <location>
        <begin position="179"/>
        <end position="198"/>
    </location>
</feature>
<dbReference type="EMBL" id="FJOG01000030">
    <property type="protein sequence ID" value="CZR65406.1"/>
    <property type="molecule type" value="Genomic_DNA"/>
</dbReference>
<protein>
    <recommendedName>
        <fullName evidence="2">DUF7702 domain-containing protein</fullName>
    </recommendedName>
</protein>
<dbReference type="PANTHER" id="PTHR42109">
    <property type="entry name" value="UNPLACED GENOMIC SCAFFOLD UM_SCAF_CONTIG_1.265, WHOLE GENOME SHOTGUN SEQUENCE"/>
    <property type="match status" value="1"/>
</dbReference>
<accession>A0A1L7XKE5</accession>
<proteinExistence type="predicted"/>
<keyword evidence="4" id="KW-1185">Reference proteome</keyword>
<feature type="domain" description="DUF7702" evidence="2">
    <location>
        <begin position="5"/>
        <end position="241"/>
    </location>
</feature>
<dbReference type="Pfam" id="PF24800">
    <property type="entry name" value="DUF7702"/>
    <property type="match status" value="1"/>
</dbReference>
<keyword evidence="1" id="KW-0472">Membrane</keyword>
<dbReference type="Proteomes" id="UP000184330">
    <property type="component" value="Unassembled WGS sequence"/>
</dbReference>
<keyword evidence="1" id="KW-1133">Transmembrane helix</keyword>
<feature type="transmembrane region" description="Helical" evidence="1">
    <location>
        <begin position="148"/>
        <end position="167"/>
    </location>
</feature>
<evidence type="ECO:0000313" key="4">
    <source>
        <dbReference type="Proteomes" id="UP000184330"/>
    </source>
</evidence>
<organism evidence="3 4">
    <name type="scientific">Phialocephala subalpina</name>
    <dbReference type="NCBI Taxonomy" id="576137"/>
    <lineage>
        <taxon>Eukaryota</taxon>
        <taxon>Fungi</taxon>
        <taxon>Dikarya</taxon>
        <taxon>Ascomycota</taxon>
        <taxon>Pezizomycotina</taxon>
        <taxon>Leotiomycetes</taxon>
        <taxon>Helotiales</taxon>
        <taxon>Mollisiaceae</taxon>
        <taxon>Phialocephala</taxon>
        <taxon>Phialocephala fortinii species complex</taxon>
    </lineage>
</organism>
<name>A0A1L7XKE5_9HELO</name>
<feature type="transmembrane region" description="Helical" evidence="1">
    <location>
        <begin position="73"/>
        <end position="96"/>
    </location>
</feature>
<feature type="transmembrane region" description="Helical" evidence="1">
    <location>
        <begin position="218"/>
        <end position="238"/>
    </location>
</feature>
<keyword evidence="1" id="KW-0812">Transmembrane</keyword>
<dbReference type="AlphaFoldDB" id="A0A1L7XKE5"/>
<evidence type="ECO:0000259" key="2">
    <source>
        <dbReference type="Pfam" id="PF24800"/>
    </source>
</evidence>
<dbReference type="PANTHER" id="PTHR42109:SF2">
    <property type="entry name" value="INTEGRAL MEMBRANE PROTEIN"/>
    <property type="match status" value="1"/>
</dbReference>